<sequence>MKDDVKRKAERIINSAGMLSQLIDTNLFDWLDDIVNNAKGIIEDIEKAPAATDAEKNTLD</sequence>
<name>A0AB74TYV6_9LACT</name>
<organism evidence="1">
    <name type="scientific">Dolosigranulum savutiense</name>
    <dbReference type="NCBI Taxonomy" id="3110288"/>
    <lineage>
        <taxon>Bacteria</taxon>
        <taxon>Bacillati</taxon>
        <taxon>Bacillota</taxon>
        <taxon>Bacilli</taxon>
        <taxon>Lactobacillales</taxon>
        <taxon>Carnobacteriaceae</taxon>
        <taxon>Dolosigranulum</taxon>
    </lineage>
</organism>
<dbReference type="AlphaFoldDB" id="A0AB74TYV6"/>
<gene>
    <name evidence="1" type="ORF">VUQ09_01700</name>
</gene>
<reference evidence="1" key="1">
    <citation type="submission" date="2023-12" db="EMBL/GenBank/DDBJ databases">
        <title>Dolosigranulum savutii sp. nov. isolated from human upper respiratory samples collected in Botswana.</title>
        <authorList>
            <person name="Kelly M.S."/>
        </authorList>
    </citation>
    <scope>NUCLEOTIDE SEQUENCE</scope>
    <source>
        <strain evidence="1">MSK312</strain>
    </source>
</reference>
<dbReference type="RefSeq" id="WP_347298143.1">
    <property type="nucleotide sequence ID" value="NZ_CP142434.1"/>
</dbReference>
<dbReference type="EMBL" id="CP142434">
    <property type="protein sequence ID" value="XBC48128.1"/>
    <property type="molecule type" value="Genomic_DNA"/>
</dbReference>
<protein>
    <submittedName>
        <fullName evidence="1">Uncharacterized protein</fullName>
    </submittedName>
</protein>
<proteinExistence type="predicted"/>
<evidence type="ECO:0000313" key="1">
    <source>
        <dbReference type="EMBL" id="XBC48128.1"/>
    </source>
</evidence>
<accession>A0AB74TYV6</accession>